<organism evidence="6">
    <name type="scientific">Nitratifractor salsuginis</name>
    <dbReference type="NCBI Taxonomy" id="269261"/>
    <lineage>
        <taxon>Bacteria</taxon>
        <taxon>Pseudomonadati</taxon>
        <taxon>Campylobacterota</taxon>
        <taxon>Epsilonproteobacteria</taxon>
        <taxon>Campylobacterales</taxon>
        <taxon>Sulfurovaceae</taxon>
        <taxon>Nitratifractor</taxon>
    </lineage>
</organism>
<dbReference type="InterPro" id="IPR045863">
    <property type="entry name" value="CorA_TM1_TM2"/>
</dbReference>
<dbReference type="GO" id="GO:0005886">
    <property type="term" value="C:plasma membrane"/>
    <property type="evidence" value="ECO:0007669"/>
    <property type="project" value="UniProtKB-SubCell"/>
</dbReference>
<sequence length="88" mass="9936">VDERMNRNMYWLTIISAIFLPLTLLTGFFGMNTGGLPFTEDPSGTAKVLLLSLVLEALFLLGFFLMSTPKIRRFHRKELSPASSENKL</sequence>
<dbReference type="PANTHER" id="PTHR46494">
    <property type="entry name" value="CORA FAMILY METAL ION TRANSPORTER (EUROFUNG)"/>
    <property type="match status" value="1"/>
</dbReference>
<evidence type="ECO:0000256" key="1">
    <source>
        <dbReference type="ARBA" id="ARBA00004651"/>
    </source>
</evidence>
<name>A0A7V2SL13_9BACT</name>
<dbReference type="Pfam" id="PF01544">
    <property type="entry name" value="CorA"/>
    <property type="match status" value="1"/>
</dbReference>
<dbReference type="InterPro" id="IPR002523">
    <property type="entry name" value="MgTranspt_CorA/ZnTranspt_ZntB"/>
</dbReference>
<dbReference type="EMBL" id="DRNO01000082">
    <property type="protein sequence ID" value="HFC03455.1"/>
    <property type="molecule type" value="Genomic_DNA"/>
</dbReference>
<evidence type="ECO:0000256" key="5">
    <source>
        <dbReference type="SAM" id="Phobius"/>
    </source>
</evidence>
<proteinExistence type="predicted"/>
<dbReference type="GO" id="GO:0015095">
    <property type="term" value="F:magnesium ion transmembrane transporter activity"/>
    <property type="evidence" value="ECO:0007669"/>
    <property type="project" value="TreeGrafter"/>
</dbReference>
<evidence type="ECO:0000256" key="4">
    <source>
        <dbReference type="ARBA" id="ARBA00023136"/>
    </source>
</evidence>
<dbReference type="PANTHER" id="PTHR46494:SF3">
    <property type="entry name" value="ZINC TRANSPORT PROTEIN ZNTB"/>
    <property type="match status" value="1"/>
</dbReference>
<dbReference type="AlphaFoldDB" id="A0A7V2SL13"/>
<keyword evidence="4 5" id="KW-0472">Membrane</keyword>
<dbReference type="SUPFAM" id="SSF144083">
    <property type="entry name" value="Magnesium transport protein CorA, transmembrane region"/>
    <property type="match status" value="1"/>
</dbReference>
<reference evidence="6" key="1">
    <citation type="journal article" date="2020" name="mSystems">
        <title>Genome- and Community-Level Interaction Insights into Carbon Utilization and Element Cycling Functions of Hydrothermarchaeota in Hydrothermal Sediment.</title>
        <authorList>
            <person name="Zhou Z."/>
            <person name="Liu Y."/>
            <person name="Xu W."/>
            <person name="Pan J."/>
            <person name="Luo Z.H."/>
            <person name="Li M."/>
        </authorList>
    </citation>
    <scope>NUCLEOTIDE SEQUENCE [LARGE SCALE GENOMIC DNA]</scope>
    <source>
        <strain evidence="6">HyVt-513</strain>
    </source>
</reference>
<protein>
    <submittedName>
        <fullName evidence="6">Uncharacterized protein</fullName>
    </submittedName>
</protein>
<feature type="transmembrane region" description="Helical" evidence="5">
    <location>
        <begin position="49"/>
        <end position="67"/>
    </location>
</feature>
<comment type="subcellular location">
    <subcellularLocation>
        <location evidence="1">Cell membrane</location>
        <topology evidence="1">Multi-pass membrane protein</topology>
    </subcellularLocation>
</comment>
<accession>A0A7V2SL13</accession>
<dbReference type="GO" id="GO:0015087">
    <property type="term" value="F:cobalt ion transmembrane transporter activity"/>
    <property type="evidence" value="ECO:0007669"/>
    <property type="project" value="TreeGrafter"/>
</dbReference>
<evidence type="ECO:0000256" key="3">
    <source>
        <dbReference type="ARBA" id="ARBA00022989"/>
    </source>
</evidence>
<keyword evidence="2 5" id="KW-0812">Transmembrane</keyword>
<dbReference type="Proteomes" id="UP000885722">
    <property type="component" value="Unassembled WGS sequence"/>
</dbReference>
<gene>
    <name evidence="6" type="ORF">ENJ74_01155</name>
</gene>
<evidence type="ECO:0000256" key="2">
    <source>
        <dbReference type="ARBA" id="ARBA00022692"/>
    </source>
</evidence>
<dbReference type="Gene3D" id="1.20.58.340">
    <property type="entry name" value="Magnesium transport protein CorA, transmembrane region"/>
    <property type="match status" value="1"/>
</dbReference>
<feature type="transmembrane region" description="Helical" evidence="5">
    <location>
        <begin position="9"/>
        <end position="29"/>
    </location>
</feature>
<dbReference type="GO" id="GO:0050897">
    <property type="term" value="F:cobalt ion binding"/>
    <property type="evidence" value="ECO:0007669"/>
    <property type="project" value="TreeGrafter"/>
</dbReference>
<feature type="non-terminal residue" evidence="6">
    <location>
        <position position="1"/>
    </location>
</feature>
<dbReference type="GO" id="GO:0000287">
    <property type="term" value="F:magnesium ion binding"/>
    <property type="evidence" value="ECO:0007669"/>
    <property type="project" value="TreeGrafter"/>
</dbReference>
<evidence type="ECO:0000313" key="6">
    <source>
        <dbReference type="EMBL" id="HFC03455.1"/>
    </source>
</evidence>
<keyword evidence="3 5" id="KW-1133">Transmembrane helix</keyword>
<comment type="caution">
    <text evidence="6">The sequence shown here is derived from an EMBL/GenBank/DDBJ whole genome shotgun (WGS) entry which is preliminary data.</text>
</comment>